<dbReference type="EMBL" id="JAAGVB010000020">
    <property type="protein sequence ID" value="NEW33792.1"/>
    <property type="molecule type" value="Genomic_DNA"/>
</dbReference>
<feature type="compositionally biased region" description="Acidic residues" evidence="1">
    <location>
        <begin position="422"/>
        <end position="431"/>
    </location>
</feature>
<organism evidence="2 3">
    <name type="scientific">Nocardia cyriacigeorgica</name>
    <dbReference type="NCBI Taxonomy" id="135487"/>
    <lineage>
        <taxon>Bacteria</taxon>
        <taxon>Bacillati</taxon>
        <taxon>Actinomycetota</taxon>
        <taxon>Actinomycetes</taxon>
        <taxon>Mycobacteriales</taxon>
        <taxon>Nocardiaceae</taxon>
        <taxon>Nocardia</taxon>
    </lineage>
</organism>
<reference evidence="2 3" key="1">
    <citation type="submission" date="2020-01" db="EMBL/GenBank/DDBJ databases">
        <title>Genetics and antimicrobial susceptibilities of Nocardia species isolated from the soil; a comparison with species isolated from humans.</title>
        <authorList>
            <person name="Carrasco G."/>
            <person name="Monzon S."/>
            <person name="Sansegundo M."/>
            <person name="Garcia E."/>
            <person name="Garrido N."/>
            <person name="Medina M.J."/>
            <person name="Villalon P."/>
            <person name="Ramirez-Arocha A.C."/>
            <person name="Jimenez P."/>
            <person name="Cuesta I."/>
            <person name="Valdezate S."/>
        </authorList>
    </citation>
    <scope>NUCLEOTIDE SEQUENCE [LARGE SCALE GENOMIC DNA]</scope>
    <source>
        <strain evidence="2 3">CNM20110626</strain>
    </source>
</reference>
<feature type="region of interest" description="Disordered" evidence="1">
    <location>
        <begin position="155"/>
        <end position="176"/>
    </location>
</feature>
<evidence type="ECO:0000313" key="2">
    <source>
        <dbReference type="EMBL" id="NEW33792.1"/>
    </source>
</evidence>
<proteinExistence type="predicted"/>
<feature type="region of interest" description="Disordered" evidence="1">
    <location>
        <begin position="314"/>
        <end position="431"/>
    </location>
</feature>
<dbReference type="Gene3D" id="1.10.260.40">
    <property type="entry name" value="lambda repressor-like DNA-binding domains"/>
    <property type="match status" value="1"/>
</dbReference>
<dbReference type="RefSeq" id="WP_163845132.1">
    <property type="nucleotide sequence ID" value="NZ_JAAGVB010000020.1"/>
</dbReference>
<name>A0A6P1CPN6_9NOCA</name>
<protein>
    <submittedName>
        <fullName evidence="2">Uncharacterized protein</fullName>
    </submittedName>
</protein>
<sequence length="431" mass="48496">MTRVPLVIEKLRQPDTTDDERGTVFAMTETPSLDELVEKASARHNGASGRRLADIAQKAGYEVSHATLNRIRRGTYTSTPTDQTLHAIAFLAGVDPQVAFSALAAQHEDTRRTADLYFRWARLQLESRRLTHEYAHAREITTEAAERELAEILEMDEDRRQGRPWTPPWDPGPEYGEGDTPWLRDWWTDDAEPDERGIYTVSLPRWMHAGMPIGTDALVQQIQHILARHPGGKSFVLHGFADESGYRTIVYLAVEDSARFRADLAEQDLQAFLSERRAPIELVVVEEIPSLPDGNADIEQLSAVRESQLAQNAEVRGREIDEQPVQRLRRPKVDLEQGEAGPAAIGMPPYNPEAEQLAEETESDLHVDHSAGRPDAAPPEQPPFDRSRLLAAMSEPDQEDRAGKARHSNGSKVDLEQREHEPSEDDDFHEQ</sequence>
<feature type="compositionally biased region" description="Basic and acidic residues" evidence="1">
    <location>
        <begin position="363"/>
        <end position="372"/>
    </location>
</feature>
<evidence type="ECO:0000256" key="1">
    <source>
        <dbReference type="SAM" id="MobiDB-lite"/>
    </source>
</evidence>
<dbReference type="AlphaFoldDB" id="A0A6P1CPN6"/>
<dbReference type="Proteomes" id="UP000471166">
    <property type="component" value="Unassembled WGS sequence"/>
</dbReference>
<accession>A0A6P1CPN6</accession>
<comment type="caution">
    <text evidence="2">The sequence shown here is derived from an EMBL/GenBank/DDBJ whole genome shotgun (WGS) entry which is preliminary data.</text>
</comment>
<dbReference type="InterPro" id="IPR010982">
    <property type="entry name" value="Lambda_DNA-bd_dom_sf"/>
</dbReference>
<evidence type="ECO:0000313" key="3">
    <source>
        <dbReference type="Proteomes" id="UP000471166"/>
    </source>
</evidence>
<dbReference type="GO" id="GO:0003677">
    <property type="term" value="F:DNA binding"/>
    <property type="evidence" value="ECO:0007669"/>
    <property type="project" value="InterPro"/>
</dbReference>
<gene>
    <name evidence="2" type="ORF">GV791_14635</name>
</gene>